<evidence type="ECO:0000313" key="2">
    <source>
        <dbReference type="EMBL" id="PNU21641.1"/>
    </source>
</evidence>
<dbReference type="InterPro" id="IPR027417">
    <property type="entry name" value="P-loop_NTPase"/>
</dbReference>
<dbReference type="SUPFAM" id="SSF52540">
    <property type="entry name" value="P-loop containing nucleoside triphosphate hydrolases"/>
    <property type="match status" value="1"/>
</dbReference>
<dbReference type="GO" id="GO:0005524">
    <property type="term" value="F:ATP binding"/>
    <property type="evidence" value="ECO:0007669"/>
    <property type="project" value="InterPro"/>
</dbReference>
<dbReference type="InterPro" id="IPR003959">
    <property type="entry name" value="ATPase_AAA_core"/>
</dbReference>
<accession>A0A2K2HEI8</accession>
<organism evidence="2 3">
    <name type="scientific">Geothermobacter hydrogeniphilus</name>
    <dbReference type="NCBI Taxonomy" id="1969733"/>
    <lineage>
        <taxon>Bacteria</taxon>
        <taxon>Pseudomonadati</taxon>
        <taxon>Thermodesulfobacteriota</taxon>
        <taxon>Desulfuromonadia</taxon>
        <taxon>Desulfuromonadales</taxon>
        <taxon>Geothermobacteraceae</taxon>
        <taxon>Geothermobacter</taxon>
    </lineage>
</organism>
<evidence type="ECO:0000259" key="1">
    <source>
        <dbReference type="Pfam" id="PF13304"/>
    </source>
</evidence>
<dbReference type="PANTHER" id="PTHR40396">
    <property type="entry name" value="ATPASE-LIKE PROTEIN"/>
    <property type="match status" value="1"/>
</dbReference>
<dbReference type="OrthoDB" id="9809324at2"/>
<dbReference type="Proteomes" id="UP000236340">
    <property type="component" value="Unassembled WGS sequence"/>
</dbReference>
<comment type="caution">
    <text evidence="2">The sequence shown here is derived from an EMBL/GenBank/DDBJ whole genome shotgun (WGS) entry which is preliminary data.</text>
</comment>
<dbReference type="Pfam" id="PF13304">
    <property type="entry name" value="AAA_21"/>
    <property type="match status" value="1"/>
</dbReference>
<sequence length="451" mass="51576">MLINFTLENWRSFRNPATFSMVASREKQHGERLARVERYKLRLLPVAAIYGGNASGKTNFFAALNFARNLIVRGTRPDELIPVETFRLDGESGQKATCFSFELLVGETIYEYGFAVNQERVVEERLVEVRPTTEKELFVRNLDEVRFAPALDKDRFLHFAFKGTRENQLFLTNAVQQKVETFKPVYDWFKENLVLIAPDTRFEPFEQFLQEGSPLYATMNKYLGLLDTGIAQLGGEDVSFDNLPLPEEMRSQLQSSLKEGMTLRLMSPFHERYVFTRKDGEIVARKLVTYHETSGGDLAKFEMGQESDGSKRVIDLLPAFLEMSSRESTQIYVIDEVDRSLHTLLTRQLLEGYLEACSPENRSQLLLTTHDVLLMDQDLLRRDEMWIAERDQEGGSSLLSFSEYKDVRNDKDIRKSYLQGRLGGVPRLLISGALANSDLEVSEREAAVGEA</sequence>
<dbReference type="EMBL" id="PPFX01000002">
    <property type="protein sequence ID" value="PNU21641.1"/>
    <property type="molecule type" value="Genomic_DNA"/>
</dbReference>
<dbReference type="Gene3D" id="3.40.50.300">
    <property type="entry name" value="P-loop containing nucleotide triphosphate hydrolases"/>
    <property type="match status" value="1"/>
</dbReference>
<name>A0A2K2HEI8_9BACT</name>
<dbReference type="GO" id="GO:0016887">
    <property type="term" value="F:ATP hydrolysis activity"/>
    <property type="evidence" value="ECO:0007669"/>
    <property type="project" value="InterPro"/>
</dbReference>
<protein>
    <submittedName>
        <fullName evidence="2">Abortive phage resistance protein</fullName>
    </submittedName>
</protein>
<evidence type="ECO:0000313" key="3">
    <source>
        <dbReference type="Proteomes" id="UP000236340"/>
    </source>
</evidence>
<feature type="domain" description="ATPase AAA-type core" evidence="1">
    <location>
        <begin position="46"/>
        <end position="376"/>
    </location>
</feature>
<proteinExistence type="predicted"/>
<dbReference type="AlphaFoldDB" id="A0A2K2HEI8"/>
<reference evidence="2 3" key="1">
    <citation type="journal article" date="2018" name="Genome Announc.">
        <title>Genome Sequence of Geothermobacter sp. HR-1 Iron Reducer from the Loihi Seamount.</title>
        <authorList>
            <person name="Smith H."/>
            <person name="Abuyen K."/>
            <person name="Tremblay J."/>
            <person name="Savalia P."/>
            <person name="Perez-Rodriguez I."/>
            <person name="Emerson D."/>
            <person name="Tully B."/>
            <person name="Amend J."/>
        </authorList>
    </citation>
    <scope>NUCLEOTIDE SEQUENCE [LARGE SCALE GENOMIC DNA]</scope>
    <source>
        <strain evidence="2 3">HR-1</strain>
    </source>
</reference>
<dbReference type="PANTHER" id="PTHR40396:SF1">
    <property type="entry name" value="ATPASE AAA-TYPE CORE DOMAIN-CONTAINING PROTEIN"/>
    <property type="match status" value="1"/>
</dbReference>
<gene>
    <name evidence="2" type="ORF">C2E25_01915</name>
</gene>